<comment type="caution">
    <text evidence="10">The sequence shown here is derived from an EMBL/GenBank/DDBJ whole genome shotgun (WGS) entry which is preliminary data.</text>
</comment>
<dbReference type="SUPFAM" id="SSF49785">
    <property type="entry name" value="Galactose-binding domain-like"/>
    <property type="match status" value="1"/>
</dbReference>
<sequence>MTTPSRLPDDLKDTLATEQWWLFNTGQKVKFRPYVGVGKGTAGIDLNVLPLWPQYTGKDIKVGVVDDGVDLNHEDFKGNFVSLPSTETGGFLPPKDNDNHGTSVAGIIGARRNDRGTVGIAYEATIASYPSGLSGSSLKAQDKFDVSNNSWGFNNHFQDDRQDVAQIKNAVTEGRGGLGTVFAWAGGNEREHINPKLTAGVQQRGRNVNSGDYENNRYVIAVAAINNKGVFAPYSNPGAPLLVSAFGDRPATIATVDRTGNDGYNKNPIDADGDYINFPNNNYNAGFNGTSAAAPMVAGVAALILQANPKLGYRDVQEILAYSARKNDPNAEKNDSGKDAWTFNGAKNWNGGGLHVNHDYGFGLVDATAAVRLAETWQPRSAGTTKNDAAATAANEKSQLAKLTLPTPVDISNNDSAGINQTFKINQAINIDKLELDLNIEHGQFQDLVVKLRSPNGTESIILDRVPYYTEVGKAKTDYGFKGTTLNYTFSSARHWGETGLGDWTLNISDNSDTPDPENTSGNNIGKLKGATLRLYGDDIIPDNTYIYTNEFASFTDATRKTLTDTNGGNDIINVAAITDDVTINLAPGSTSTLPGRDVTGRTKLAPQTLTIAPGSIIENAFAGDGNDTIFGNDAANTLSGGRGNDTLVAVYAKDSSAGDTLIGGGGSDSLVGAIGNTTYILDAKTAAGSKIKNVGGTANNLILSNATLTKTLGVGQNGIEKKGNNLLIDLNADGKIEVNDDLTIQDFYLPASGRFQNVGNLLGSDILPIPTPTPATPTPTPATPTPTPATPTPTPATPTPTPATPTPTPATPTPTPATPTPTPATPTPTPATPTPTPATPTPTPATPTPTPATPTPTPATPTPTPATPTPTPATPTPTPATPTPTPATPTPTPATPTPTPATPTPTPATPTPTPATPGNDTIEGSAQNDTIDGLAGNDEISGLGGNDSLLGNTGDDYLNGGAGNDSLIGGAGNDFLDDELGNNLLSGGDGDDEVFGGSGADSLTGDAGDDYLNGGAGNDSLFGGAGNDFLDDELGNNLLSGGDGNDEVFGGSGADSLTGDAGDDYLNGDEGNDSISGDVGNDIADGGDGNDTLAGGDGNDQLSGGFDNDSINGGLGSDALYGDDGNDTLEGGGGADILFGGTGNDFYVLNGTSAGGSIIADDNGTDSLTLNGVTLTIGLAAGTAGVTRGGEFDTDLLIDLNKDGVYKVADDLLILDFFAEPNLEQGDGFIETVGNLSGADILKSFPLKATPGPDYLPGGSGDDNIDGLAGNDTIEGNQGNDSLFGNAGDDVLNGDELITISEAGGDVILGTGIGNDYLDGGDGNDTLDGGEGNDTLLGGAGDDSLWGGEGTDILNGGDGKDTLYGNEGNDSLFGGAGNDFLFGNEDNDTLDGGDGDDFLVGGLGNDSIVGGAGIDTVSYGTLPSPVNLNLATGSSTAEGTDTLRDIEVIIGTTLPDTIVGSSNS</sequence>
<dbReference type="InterPro" id="IPR036852">
    <property type="entry name" value="Peptidase_S8/S53_dom_sf"/>
</dbReference>
<feature type="region of interest" description="Disordered" evidence="8">
    <location>
        <begin position="767"/>
        <end position="931"/>
    </location>
</feature>
<dbReference type="Pfam" id="PF01483">
    <property type="entry name" value="P_proprotein"/>
    <property type="match status" value="1"/>
</dbReference>
<evidence type="ECO:0000256" key="6">
    <source>
        <dbReference type="ARBA" id="ARBA00022837"/>
    </source>
</evidence>
<feature type="region of interest" description="Disordered" evidence="8">
    <location>
        <begin position="984"/>
        <end position="1003"/>
    </location>
</feature>
<name>A0ABU8YU29_9CYAN</name>
<dbReference type="PROSITE" id="PS00136">
    <property type="entry name" value="SUBTILASE_ASP"/>
    <property type="match status" value="1"/>
</dbReference>
<dbReference type="InterPro" id="IPR023828">
    <property type="entry name" value="Peptidase_S8_Ser-AS"/>
</dbReference>
<evidence type="ECO:0000313" key="11">
    <source>
        <dbReference type="Proteomes" id="UP001384579"/>
    </source>
</evidence>
<dbReference type="InterPro" id="IPR022398">
    <property type="entry name" value="Peptidase_S8_His-AS"/>
</dbReference>
<evidence type="ECO:0000256" key="1">
    <source>
        <dbReference type="ARBA" id="ARBA00005325"/>
    </source>
</evidence>
<keyword evidence="11" id="KW-1185">Reference proteome</keyword>
<evidence type="ECO:0000256" key="7">
    <source>
        <dbReference type="PROSITE-ProRule" id="PRU01240"/>
    </source>
</evidence>
<feature type="compositionally biased region" description="Polar residues" evidence="8">
    <location>
        <begin position="919"/>
        <end position="931"/>
    </location>
</feature>
<keyword evidence="2 7" id="KW-0645">Protease</keyword>
<dbReference type="PROSITE" id="PS51892">
    <property type="entry name" value="SUBTILASE"/>
    <property type="match status" value="1"/>
</dbReference>
<evidence type="ECO:0000256" key="5">
    <source>
        <dbReference type="ARBA" id="ARBA00022825"/>
    </source>
</evidence>
<dbReference type="InterPro" id="IPR008979">
    <property type="entry name" value="Galactose-bd-like_sf"/>
</dbReference>
<feature type="non-terminal residue" evidence="10">
    <location>
        <position position="1465"/>
    </location>
</feature>
<feature type="domain" description="P/Homo B" evidence="9">
    <location>
        <begin position="393"/>
        <end position="541"/>
    </location>
</feature>
<dbReference type="PANTHER" id="PTHR42884">
    <property type="entry name" value="PROPROTEIN CONVERTASE SUBTILISIN/KEXIN-RELATED"/>
    <property type="match status" value="1"/>
</dbReference>
<evidence type="ECO:0000259" key="9">
    <source>
        <dbReference type="PROSITE" id="PS51829"/>
    </source>
</evidence>
<evidence type="ECO:0000256" key="2">
    <source>
        <dbReference type="ARBA" id="ARBA00022670"/>
    </source>
</evidence>
<dbReference type="CDD" id="cd04059">
    <property type="entry name" value="Peptidases_S8_Protein_convertases_Kexins_Furin-like"/>
    <property type="match status" value="1"/>
</dbReference>
<feature type="compositionally biased region" description="Pro residues" evidence="8">
    <location>
        <begin position="770"/>
        <end position="916"/>
    </location>
</feature>
<dbReference type="InterPro" id="IPR001343">
    <property type="entry name" value="Hemolysn_Ca-bd"/>
</dbReference>
<dbReference type="InterPro" id="IPR000209">
    <property type="entry name" value="Peptidase_S8/S53_dom"/>
</dbReference>
<feature type="compositionally biased region" description="Acidic residues" evidence="8">
    <location>
        <begin position="1062"/>
        <end position="1073"/>
    </location>
</feature>
<dbReference type="PROSITE" id="PS51829">
    <property type="entry name" value="P_HOMO_B"/>
    <property type="match status" value="1"/>
</dbReference>
<evidence type="ECO:0000256" key="8">
    <source>
        <dbReference type="SAM" id="MobiDB-lite"/>
    </source>
</evidence>
<keyword evidence="4 7" id="KW-0378">Hydrolase</keyword>
<evidence type="ECO:0000256" key="4">
    <source>
        <dbReference type="ARBA" id="ARBA00022801"/>
    </source>
</evidence>
<feature type="active site" description="Charge relay system" evidence="7">
    <location>
        <position position="66"/>
    </location>
</feature>
<dbReference type="InterPro" id="IPR023827">
    <property type="entry name" value="Peptidase_S8_Asp-AS"/>
</dbReference>
<dbReference type="Pfam" id="PF00082">
    <property type="entry name" value="Peptidase_S8"/>
    <property type="match status" value="1"/>
</dbReference>
<feature type="active site" description="Charge relay system" evidence="7">
    <location>
        <position position="100"/>
    </location>
</feature>
<protein>
    <submittedName>
        <fullName evidence="10">S8 family serine peptidase</fullName>
    </submittedName>
</protein>
<dbReference type="Gene3D" id="2.60.120.260">
    <property type="entry name" value="Galactose-binding domain-like"/>
    <property type="match status" value="1"/>
</dbReference>
<dbReference type="PRINTS" id="PR00313">
    <property type="entry name" value="CABNDNGRPT"/>
</dbReference>
<dbReference type="InterPro" id="IPR011049">
    <property type="entry name" value="Serralysin-like_metalloprot_C"/>
</dbReference>
<dbReference type="PROSITE" id="PS00138">
    <property type="entry name" value="SUBTILASE_SER"/>
    <property type="match status" value="1"/>
</dbReference>
<keyword evidence="5 7" id="KW-0720">Serine protease</keyword>
<dbReference type="PROSITE" id="PS00330">
    <property type="entry name" value="HEMOLYSIN_CALCIUM"/>
    <property type="match status" value="8"/>
</dbReference>
<gene>
    <name evidence="10" type="ORF">WMG39_23560</name>
</gene>
<evidence type="ECO:0000313" key="10">
    <source>
        <dbReference type="EMBL" id="MEK0187791.1"/>
    </source>
</evidence>
<dbReference type="SUPFAM" id="SSF51120">
    <property type="entry name" value="beta-Roll"/>
    <property type="match status" value="6"/>
</dbReference>
<comment type="similarity">
    <text evidence="1">Belongs to the peptidase S8 family. Furin subfamily.</text>
</comment>
<dbReference type="Pfam" id="PF00353">
    <property type="entry name" value="HemolysinCabind"/>
    <property type="match status" value="11"/>
</dbReference>
<dbReference type="EMBL" id="JBBLXS010000438">
    <property type="protein sequence ID" value="MEK0187791.1"/>
    <property type="molecule type" value="Genomic_DNA"/>
</dbReference>
<keyword evidence="6" id="KW-0106">Calcium</keyword>
<dbReference type="PRINTS" id="PR01217">
    <property type="entry name" value="PRICHEXTENSN"/>
</dbReference>
<dbReference type="Proteomes" id="UP001384579">
    <property type="component" value="Unassembled WGS sequence"/>
</dbReference>
<organism evidence="10 11">
    <name type="scientific">Microcoleus anatoxicus PTRS2</name>
    <dbReference type="NCBI Taxonomy" id="2705321"/>
    <lineage>
        <taxon>Bacteria</taxon>
        <taxon>Bacillati</taxon>
        <taxon>Cyanobacteriota</taxon>
        <taxon>Cyanophyceae</taxon>
        <taxon>Oscillatoriophycideae</taxon>
        <taxon>Oscillatoriales</taxon>
        <taxon>Microcoleaceae</taxon>
        <taxon>Microcoleus</taxon>
        <taxon>Microcoleus anatoxicus</taxon>
    </lineage>
</organism>
<feature type="active site" description="Charge relay system" evidence="7">
    <location>
        <position position="291"/>
    </location>
</feature>
<accession>A0ABU8YU29</accession>
<dbReference type="Gene3D" id="3.40.50.200">
    <property type="entry name" value="Peptidase S8/S53 domain"/>
    <property type="match status" value="1"/>
</dbReference>
<feature type="region of interest" description="Disordered" evidence="8">
    <location>
        <begin position="1042"/>
        <end position="1109"/>
    </location>
</feature>
<dbReference type="PROSITE" id="PS00137">
    <property type="entry name" value="SUBTILASE_HIS"/>
    <property type="match status" value="1"/>
</dbReference>
<evidence type="ECO:0000256" key="3">
    <source>
        <dbReference type="ARBA" id="ARBA00022729"/>
    </source>
</evidence>
<dbReference type="InterPro" id="IPR002884">
    <property type="entry name" value="P_dom"/>
</dbReference>
<reference evidence="10 11" key="1">
    <citation type="journal article" date="2020" name="Harmful Algae">
        <title>Molecular and morphological characterization of a novel dihydroanatoxin-a producing Microcoleus species (cyanobacteria) from the Russian River, California, USA.</title>
        <authorList>
            <person name="Conklin K.Y."/>
            <person name="Stancheva R."/>
            <person name="Otten T.G."/>
            <person name="Fadness R."/>
            <person name="Boyer G.L."/>
            <person name="Read B."/>
            <person name="Zhang X."/>
            <person name="Sheath R.G."/>
        </authorList>
    </citation>
    <scope>NUCLEOTIDE SEQUENCE [LARGE SCALE GENOMIC DNA]</scope>
    <source>
        <strain evidence="10 11">PTRS2</strain>
    </source>
</reference>
<dbReference type="RefSeq" id="WP_340541898.1">
    <property type="nucleotide sequence ID" value="NZ_JBBLXS010000438.1"/>
</dbReference>
<dbReference type="InterPro" id="IPR034182">
    <property type="entry name" value="Kexin/furin"/>
</dbReference>
<dbReference type="SUPFAM" id="SSF52743">
    <property type="entry name" value="Subtilisin-like"/>
    <property type="match status" value="1"/>
</dbReference>
<keyword evidence="3" id="KW-0732">Signal</keyword>
<proteinExistence type="inferred from homology"/>
<dbReference type="Gene3D" id="2.150.10.10">
    <property type="entry name" value="Serralysin-like metalloprotease, C-terminal"/>
    <property type="match status" value="7"/>
</dbReference>
<dbReference type="PANTHER" id="PTHR42884:SF14">
    <property type="entry name" value="NEUROENDOCRINE CONVERTASE 1"/>
    <property type="match status" value="1"/>
</dbReference>
<dbReference type="InterPro" id="IPR018511">
    <property type="entry name" value="Hemolysin-typ_Ca-bd_CS"/>
</dbReference>